<keyword evidence="9 10" id="KW-0804">Transcription</keyword>
<evidence type="ECO:0000313" key="15">
    <source>
        <dbReference type="Proteomes" id="UP000051202"/>
    </source>
</evidence>
<keyword evidence="5 10" id="KW-0548">Nucleotidyltransferase</keyword>
<dbReference type="InterPro" id="IPR000394">
    <property type="entry name" value="RNA_pol_sigma_54"/>
</dbReference>
<dbReference type="InterPro" id="IPR038709">
    <property type="entry name" value="RpoN_core-bd_sf"/>
</dbReference>
<dbReference type="PROSITE" id="PS00717">
    <property type="entry name" value="SIGMA54_1"/>
    <property type="match status" value="1"/>
</dbReference>
<dbReference type="PROSITE" id="PS50044">
    <property type="entry name" value="SIGMA54_3"/>
    <property type="match status" value="1"/>
</dbReference>
<dbReference type="Proteomes" id="UP000051202">
    <property type="component" value="Unassembled WGS sequence"/>
</dbReference>
<dbReference type="GO" id="GO:0003677">
    <property type="term" value="F:DNA binding"/>
    <property type="evidence" value="ECO:0007669"/>
    <property type="project" value="UniProtKB-KW"/>
</dbReference>
<feature type="compositionally biased region" description="Polar residues" evidence="11">
    <location>
        <begin position="72"/>
        <end position="81"/>
    </location>
</feature>
<keyword evidence="7 10" id="KW-0731">Sigma factor</keyword>
<dbReference type="GO" id="GO:0016987">
    <property type="term" value="F:sigma factor activity"/>
    <property type="evidence" value="ECO:0007669"/>
    <property type="project" value="UniProtKB-KW"/>
</dbReference>
<dbReference type="PANTHER" id="PTHR32248:SF4">
    <property type="entry name" value="RNA POLYMERASE SIGMA-54 FACTOR"/>
    <property type="match status" value="1"/>
</dbReference>
<reference evidence="14 15" key="1">
    <citation type="submission" date="2015-11" db="EMBL/GenBank/DDBJ databases">
        <title>Permanent draft genome of Psychrobacter piscatorii LQ58.</title>
        <authorList>
            <person name="Zhou M."/>
            <person name="Dong B."/>
            <person name="Liu Q."/>
        </authorList>
    </citation>
    <scope>NUCLEOTIDE SEQUENCE [LARGE SCALE GENOMIC DNA]</scope>
    <source>
        <strain evidence="14 15">LQ58</strain>
    </source>
</reference>
<evidence type="ECO:0000256" key="3">
    <source>
        <dbReference type="ARBA" id="ARBA00022478"/>
    </source>
</evidence>
<dbReference type="NCBIfam" id="TIGR02395">
    <property type="entry name" value="rpoN_sigma"/>
    <property type="match status" value="1"/>
</dbReference>
<evidence type="ECO:0000256" key="1">
    <source>
        <dbReference type="ARBA" id="ARBA00008798"/>
    </source>
</evidence>
<feature type="region of interest" description="Disordered" evidence="11">
    <location>
        <begin position="47"/>
        <end position="162"/>
    </location>
</feature>
<feature type="compositionally biased region" description="Acidic residues" evidence="11">
    <location>
        <begin position="116"/>
        <end position="128"/>
    </location>
</feature>
<dbReference type="EMBL" id="LNDJ01000107">
    <property type="protein sequence ID" value="KRU21514.1"/>
    <property type="molecule type" value="Genomic_DNA"/>
</dbReference>
<sequence length="548" mass="61277">MSMSFGLASTLSTSQKLTPQMQQAIKLLQLSSLELAQEVQAKLDSNPLLERIEEDDDEYENNRDDRADELSESLTLDSWNQSSSDASSAGSDNHTDYGDDSTDSWEKLQQSSIDDGAMDSDSSFETDSFDASSFDKENYASTSTGAGNNRGDEDFDSYQGGTSSTIQDHVRWQLNFKRLSEADTLIAEYLMDSMDDMGFIRIDIDELLQSFDTMANFYQWDERVEYDEVMAVLRMIQSCDPIGVGARHLSECLAIQLSKLDANTAYLKEAKALLTAGEHLVSNNIKALTERTGLAPENITPALNLLRTLNPSPGLLFQINQPDYTQQPDSYDIPDVLVTPIRSRKATANAEALEDGWHVRLNPDTLPKLRVNQEYANLVKRGDDSPDNQYLRENLTDARLFIRSIEERNQNLLKVATSIVRYQQEFLQHGATAMQPLILKAIAEEVNLHESTVSRLTTSKTILTPQGLFSLKHFFSSHVSSSDGDISSTAISAMIKKLIADEDPKKPLSDSRIQKELLADGIDIARRTVAKYREAMNIGSSTQRKQKY</sequence>
<evidence type="ECO:0000313" key="14">
    <source>
        <dbReference type="EMBL" id="KRU21514.1"/>
    </source>
</evidence>
<organism evidence="14 15">
    <name type="scientific">Psychrobacter piscatorii</name>
    <dbReference type="NCBI Taxonomy" id="554343"/>
    <lineage>
        <taxon>Bacteria</taxon>
        <taxon>Pseudomonadati</taxon>
        <taxon>Pseudomonadota</taxon>
        <taxon>Gammaproteobacteria</taxon>
        <taxon>Moraxellales</taxon>
        <taxon>Moraxellaceae</taxon>
        <taxon>Psychrobacter</taxon>
    </lineage>
</organism>
<evidence type="ECO:0000256" key="9">
    <source>
        <dbReference type="ARBA" id="ARBA00023163"/>
    </source>
</evidence>
<dbReference type="AlphaFoldDB" id="A0A0T6DNK0"/>
<evidence type="ECO:0000259" key="12">
    <source>
        <dbReference type="Pfam" id="PF04552"/>
    </source>
</evidence>
<dbReference type="PROSITE" id="PS00718">
    <property type="entry name" value="SIGMA54_2"/>
    <property type="match status" value="1"/>
</dbReference>
<dbReference type="PANTHER" id="PTHR32248">
    <property type="entry name" value="RNA POLYMERASE SIGMA-54 FACTOR"/>
    <property type="match status" value="1"/>
</dbReference>
<keyword evidence="3 10" id="KW-0240">DNA-directed RNA polymerase</keyword>
<dbReference type="STRING" id="554343.AS194_02650"/>
<evidence type="ECO:0000256" key="6">
    <source>
        <dbReference type="ARBA" id="ARBA00023015"/>
    </source>
</evidence>
<dbReference type="PIRSF" id="PIRSF000774">
    <property type="entry name" value="RpoN"/>
    <property type="match status" value="1"/>
</dbReference>
<dbReference type="RefSeq" id="WP_058025624.1">
    <property type="nucleotide sequence ID" value="NZ_LNDJ01000107.1"/>
</dbReference>
<dbReference type="InterPro" id="IPR007634">
    <property type="entry name" value="RNA_pol_sigma_54_DNA-bd"/>
</dbReference>
<evidence type="ECO:0000259" key="13">
    <source>
        <dbReference type="Pfam" id="PF04963"/>
    </source>
</evidence>
<dbReference type="GO" id="GO:0016779">
    <property type="term" value="F:nucleotidyltransferase activity"/>
    <property type="evidence" value="ECO:0007669"/>
    <property type="project" value="UniProtKB-KW"/>
</dbReference>
<evidence type="ECO:0000256" key="4">
    <source>
        <dbReference type="ARBA" id="ARBA00022679"/>
    </source>
</evidence>
<dbReference type="Gene3D" id="1.10.10.1330">
    <property type="entry name" value="RNA polymerase sigma-54 factor, core-binding domain"/>
    <property type="match status" value="1"/>
</dbReference>
<keyword evidence="4 10" id="KW-0808">Transferase</keyword>
<evidence type="ECO:0000256" key="7">
    <source>
        <dbReference type="ARBA" id="ARBA00023082"/>
    </source>
</evidence>
<keyword evidence="15" id="KW-1185">Reference proteome</keyword>
<dbReference type="Gene3D" id="1.10.10.60">
    <property type="entry name" value="Homeodomain-like"/>
    <property type="match status" value="1"/>
</dbReference>
<dbReference type="Pfam" id="PF04552">
    <property type="entry name" value="Sigma54_DBD"/>
    <property type="match status" value="1"/>
</dbReference>
<comment type="function">
    <text evidence="10">Sigma factors are initiation factors that promote the attachment of RNA polymerase to specific initiation sites and are then released.</text>
</comment>
<keyword evidence="6 10" id="KW-0805">Transcription regulation</keyword>
<dbReference type="Pfam" id="PF00309">
    <property type="entry name" value="Sigma54_AID"/>
    <property type="match status" value="1"/>
</dbReference>
<proteinExistence type="inferred from homology"/>
<dbReference type="InterPro" id="IPR007046">
    <property type="entry name" value="RNA_pol_sigma_54_core-bd"/>
</dbReference>
<evidence type="ECO:0000256" key="10">
    <source>
        <dbReference type="PIRNR" id="PIRNR000774"/>
    </source>
</evidence>
<dbReference type="GO" id="GO:0000428">
    <property type="term" value="C:DNA-directed RNA polymerase complex"/>
    <property type="evidence" value="ECO:0007669"/>
    <property type="project" value="UniProtKB-KW"/>
</dbReference>
<dbReference type="Pfam" id="PF04963">
    <property type="entry name" value="Sigma54_CBD"/>
    <property type="match status" value="1"/>
</dbReference>
<dbReference type="GO" id="GO:0006352">
    <property type="term" value="P:DNA-templated transcription initiation"/>
    <property type="evidence" value="ECO:0007669"/>
    <property type="project" value="InterPro"/>
</dbReference>
<dbReference type="GO" id="GO:0001216">
    <property type="term" value="F:DNA-binding transcription activator activity"/>
    <property type="evidence" value="ECO:0007669"/>
    <property type="project" value="InterPro"/>
</dbReference>
<evidence type="ECO:0000256" key="2">
    <source>
        <dbReference type="ARBA" id="ARBA00019942"/>
    </source>
</evidence>
<keyword evidence="8 10" id="KW-0238">DNA-binding</keyword>
<feature type="domain" description="RNA polymerase sigma factor 54 DNA-binding" evidence="12">
    <location>
        <begin position="389"/>
        <end position="546"/>
    </location>
</feature>
<evidence type="ECO:0000256" key="11">
    <source>
        <dbReference type="SAM" id="MobiDB-lite"/>
    </source>
</evidence>
<feature type="compositionally biased region" description="Low complexity" evidence="11">
    <location>
        <begin position="82"/>
        <end position="92"/>
    </location>
</feature>
<evidence type="ECO:0000256" key="8">
    <source>
        <dbReference type="ARBA" id="ARBA00023125"/>
    </source>
</evidence>
<feature type="compositionally biased region" description="Basic and acidic residues" evidence="11">
    <location>
        <begin position="60"/>
        <end position="69"/>
    </location>
</feature>
<gene>
    <name evidence="14" type="ORF">AS194_02650</name>
</gene>
<evidence type="ECO:0000256" key="5">
    <source>
        <dbReference type="ARBA" id="ARBA00022695"/>
    </source>
</evidence>
<comment type="similarity">
    <text evidence="1 10">Belongs to the sigma-54 factor family.</text>
</comment>
<dbReference type="PRINTS" id="PR00045">
    <property type="entry name" value="SIGMA54FCT"/>
</dbReference>
<protein>
    <recommendedName>
        <fullName evidence="2 10">RNA polymerase sigma-54 factor</fullName>
    </recommendedName>
</protein>
<name>A0A0T6DNK0_9GAMM</name>
<accession>A0A0T6DNK0</accession>
<feature type="domain" description="RNA polymerase sigma factor 54 core-binding" evidence="13">
    <location>
        <begin position="163"/>
        <end position="375"/>
    </location>
</feature>
<comment type="caution">
    <text evidence="14">The sequence shown here is derived from an EMBL/GenBank/DDBJ whole genome shotgun (WGS) entry which is preliminary data.</text>
</comment>